<dbReference type="Pfam" id="PF07714">
    <property type="entry name" value="PK_Tyr_Ser-Thr"/>
    <property type="match status" value="1"/>
</dbReference>
<gene>
    <name evidence="2" type="ORF">V7S43_003454</name>
</gene>
<evidence type="ECO:0000313" key="3">
    <source>
        <dbReference type="Proteomes" id="UP001632037"/>
    </source>
</evidence>
<dbReference type="SMART" id="SM00220">
    <property type="entry name" value="S_TKc"/>
    <property type="match status" value="1"/>
</dbReference>
<comment type="caution">
    <text evidence="2">The sequence shown here is derived from an EMBL/GenBank/DDBJ whole genome shotgun (WGS) entry which is preliminary data.</text>
</comment>
<dbReference type="InterPro" id="IPR008271">
    <property type="entry name" value="Ser/Thr_kinase_AS"/>
</dbReference>
<dbReference type="Gene3D" id="1.10.510.10">
    <property type="entry name" value="Transferase(Phosphotransferase) domain 1"/>
    <property type="match status" value="1"/>
</dbReference>
<dbReference type="InterPro" id="IPR000719">
    <property type="entry name" value="Prot_kinase_dom"/>
</dbReference>
<dbReference type="InterPro" id="IPR051681">
    <property type="entry name" value="Ser/Thr_Kinases-Pseudokinases"/>
</dbReference>
<protein>
    <recommendedName>
        <fullName evidence="1">Protein kinase domain-containing protein</fullName>
    </recommendedName>
</protein>
<feature type="domain" description="Protein kinase" evidence="1">
    <location>
        <begin position="1"/>
        <end position="274"/>
    </location>
</feature>
<dbReference type="InterPro" id="IPR001245">
    <property type="entry name" value="Ser-Thr/Tyr_kinase_cat_dom"/>
</dbReference>
<proteinExistence type="predicted"/>
<reference evidence="2 3" key="1">
    <citation type="submission" date="2024-09" db="EMBL/GenBank/DDBJ databases">
        <title>Genome sequencing and assembly of Phytophthora oleae, isolate VK10A, causative agent of rot of olive drupes.</title>
        <authorList>
            <person name="Conti Taguali S."/>
            <person name="Riolo M."/>
            <person name="La Spada F."/>
            <person name="Cacciola S.O."/>
            <person name="Dionisio G."/>
        </authorList>
    </citation>
    <scope>NUCLEOTIDE SEQUENCE [LARGE SCALE GENOMIC DNA]</scope>
    <source>
        <strain evidence="2 3">VK10A</strain>
    </source>
</reference>
<dbReference type="EMBL" id="JBIMZQ010000005">
    <property type="protein sequence ID" value="KAL3671535.1"/>
    <property type="molecule type" value="Genomic_DNA"/>
</dbReference>
<organism evidence="2 3">
    <name type="scientific">Phytophthora oleae</name>
    <dbReference type="NCBI Taxonomy" id="2107226"/>
    <lineage>
        <taxon>Eukaryota</taxon>
        <taxon>Sar</taxon>
        <taxon>Stramenopiles</taxon>
        <taxon>Oomycota</taxon>
        <taxon>Peronosporomycetes</taxon>
        <taxon>Peronosporales</taxon>
        <taxon>Peronosporaceae</taxon>
        <taxon>Phytophthora</taxon>
    </lineage>
</organism>
<name>A0ABD3FX90_9STRA</name>
<dbReference type="InterPro" id="IPR011009">
    <property type="entry name" value="Kinase-like_dom_sf"/>
</dbReference>
<dbReference type="SUPFAM" id="SSF56112">
    <property type="entry name" value="Protein kinase-like (PK-like)"/>
    <property type="match status" value="1"/>
</dbReference>
<dbReference type="Proteomes" id="UP001632037">
    <property type="component" value="Unassembled WGS sequence"/>
</dbReference>
<dbReference type="AlphaFoldDB" id="A0ABD3FX90"/>
<evidence type="ECO:0000313" key="2">
    <source>
        <dbReference type="EMBL" id="KAL3671535.1"/>
    </source>
</evidence>
<dbReference type="PANTHER" id="PTHR44329:SF214">
    <property type="entry name" value="PROTEIN KINASE DOMAIN-CONTAINING PROTEIN"/>
    <property type="match status" value="1"/>
</dbReference>
<sequence>MDSPFRVGGFGKIYHGTWLGSRVVIKLIDLVSSKTRREFLREAAIWKKLHHPHIIQLYGACMSLSEQTDKPGLFICEEAENGSLRDVLFNERQAGRSSPVWRTLRDAALGLRYLHQRGIVHGDLKGNNILVSKSGVAKLTDFGLSSIPDQGDCSGNGCEAIGAFQWKAPELFGTNCSAATLESDIYAFGMCIVEALRGGSPWGALPDAAVKYSLKKFMRTASKPEMERTISRVLPRPVNVKNDKHWAFVKQLCAFDPSERLKLSDTIKILDEFALDEATQAFSLL</sequence>
<evidence type="ECO:0000259" key="1">
    <source>
        <dbReference type="PROSITE" id="PS50011"/>
    </source>
</evidence>
<keyword evidence="3" id="KW-1185">Reference proteome</keyword>
<dbReference type="PROSITE" id="PS50011">
    <property type="entry name" value="PROTEIN_KINASE_DOM"/>
    <property type="match status" value="1"/>
</dbReference>
<dbReference type="PROSITE" id="PS00108">
    <property type="entry name" value="PROTEIN_KINASE_ST"/>
    <property type="match status" value="1"/>
</dbReference>
<accession>A0ABD3FX90</accession>
<dbReference type="PANTHER" id="PTHR44329">
    <property type="entry name" value="SERINE/THREONINE-PROTEIN KINASE TNNI3K-RELATED"/>
    <property type="match status" value="1"/>
</dbReference>